<dbReference type="Proteomes" id="UP000240883">
    <property type="component" value="Unassembled WGS sequence"/>
</dbReference>
<dbReference type="STRING" id="1448308.A0A2T2NAF3"/>
<evidence type="ECO:0000256" key="1">
    <source>
        <dbReference type="SAM" id="Phobius"/>
    </source>
</evidence>
<dbReference type="SUPFAM" id="SSF53448">
    <property type="entry name" value="Nucleotide-diphospho-sugar transferases"/>
    <property type="match status" value="1"/>
</dbReference>
<accession>A0A2T2NAF3</accession>
<name>A0A2T2NAF3_CORCC</name>
<keyword evidence="1" id="KW-0472">Membrane</keyword>
<keyword evidence="1" id="KW-0812">Transmembrane</keyword>
<dbReference type="GO" id="GO:0016740">
    <property type="term" value="F:transferase activity"/>
    <property type="evidence" value="ECO:0007669"/>
    <property type="project" value="UniProtKB-KW"/>
</dbReference>
<gene>
    <name evidence="2" type="ORF">BS50DRAFT_577337</name>
</gene>
<feature type="transmembrane region" description="Helical" evidence="1">
    <location>
        <begin position="30"/>
        <end position="46"/>
    </location>
</feature>
<proteinExistence type="predicted"/>
<dbReference type="Gene3D" id="3.90.550.10">
    <property type="entry name" value="Spore Coat Polysaccharide Biosynthesis Protein SpsA, Chain A"/>
    <property type="match status" value="1"/>
</dbReference>
<keyword evidence="3" id="KW-1185">Reference proteome</keyword>
<sequence length="403" mass="46665">MSSSRRSDDLPRYTNGQGLNLPPFRWQRRYAYYALAFLFVVWMLYPSSKHKDDGNTIKINWDRYAYSLYATDSASLCHALIMFDALARFGSKADRILWYPKYWDTHISSSRDRDSQLLVMARDKYKVKLQGVDLLTAEGRDGDKWTGTWDKAVTKFMAFSLSYYDRVIALDSDATLLQSLDELFLLPKTPIAMPRAYWFDTTPPPPLTSLLMVIKPDQREYERLKDTINRGGQGELVEAHRFDMEIVNERYEYNAMVLPHRPYALLSGEFRKNNHTAYLGNAHEEWDPEKVLQEAKLVHFSDWPLPKPWIMWPLEGLAAIQPDCGGDHENICAERRIWKQLYTDFREKRKDICKLLSVPAPEWTKIKGDWKKGDGVSVPNTSGALNMTEWVEQQQASKADGAA</sequence>
<keyword evidence="1" id="KW-1133">Transmembrane helix</keyword>
<evidence type="ECO:0000313" key="3">
    <source>
        <dbReference type="Proteomes" id="UP000240883"/>
    </source>
</evidence>
<evidence type="ECO:0000313" key="2">
    <source>
        <dbReference type="EMBL" id="PSN62425.1"/>
    </source>
</evidence>
<dbReference type="AlphaFoldDB" id="A0A2T2NAF3"/>
<organism evidence="2 3">
    <name type="scientific">Corynespora cassiicola Philippines</name>
    <dbReference type="NCBI Taxonomy" id="1448308"/>
    <lineage>
        <taxon>Eukaryota</taxon>
        <taxon>Fungi</taxon>
        <taxon>Dikarya</taxon>
        <taxon>Ascomycota</taxon>
        <taxon>Pezizomycotina</taxon>
        <taxon>Dothideomycetes</taxon>
        <taxon>Pleosporomycetidae</taxon>
        <taxon>Pleosporales</taxon>
        <taxon>Corynesporascaceae</taxon>
        <taxon>Corynespora</taxon>
    </lineage>
</organism>
<reference evidence="2 3" key="1">
    <citation type="journal article" date="2018" name="Front. Microbiol.">
        <title>Genome-Wide Analysis of Corynespora cassiicola Leaf Fall Disease Putative Effectors.</title>
        <authorList>
            <person name="Lopez D."/>
            <person name="Ribeiro S."/>
            <person name="Label P."/>
            <person name="Fumanal B."/>
            <person name="Venisse J.S."/>
            <person name="Kohler A."/>
            <person name="de Oliveira R.R."/>
            <person name="Labutti K."/>
            <person name="Lipzen A."/>
            <person name="Lail K."/>
            <person name="Bauer D."/>
            <person name="Ohm R.A."/>
            <person name="Barry K.W."/>
            <person name="Spatafora J."/>
            <person name="Grigoriev I.V."/>
            <person name="Martin F.M."/>
            <person name="Pujade-Renaud V."/>
        </authorList>
    </citation>
    <scope>NUCLEOTIDE SEQUENCE [LARGE SCALE GENOMIC DNA]</scope>
    <source>
        <strain evidence="2 3">Philippines</strain>
    </source>
</reference>
<dbReference type="PANTHER" id="PTHR11183">
    <property type="entry name" value="GLYCOGENIN SUBFAMILY MEMBER"/>
    <property type="match status" value="1"/>
</dbReference>
<keyword evidence="2" id="KW-0808">Transferase</keyword>
<dbReference type="InterPro" id="IPR029044">
    <property type="entry name" value="Nucleotide-diphossugar_trans"/>
</dbReference>
<dbReference type="OrthoDB" id="2014201at2759"/>
<protein>
    <submittedName>
        <fullName evidence="2">Glucose N-acetyltransferase 1</fullName>
    </submittedName>
</protein>
<dbReference type="InterPro" id="IPR050587">
    <property type="entry name" value="GNT1/Glycosyltrans_8"/>
</dbReference>
<dbReference type="EMBL" id="KZ678141">
    <property type="protein sequence ID" value="PSN62425.1"/>
    <property type="molecule type" value="Genomic_DNA"/>
</dbReference>